<feature type="compositionally biased region" description="Acidic residues" evidence="1">
    <location>
        <begin position="244"/>
        <end position="258"/>
    </location>
</feature>
<dbReference type="PANTHER" id="PTHR14859">
    <property type="entry name" value="CALCOFLUOR WHITE HYPERSENSITIVE PROTEIN PRECURSOR"/>
    <property type="match status" value="1"/>
</dbReference>
<keyword evidence="3" id="KW-0269">Exonuclease</keyword>
<keyword evidence="3" id="KW-0540">Nuclease</keyword>
<dbReference type="InterPro" id="IPR036691">
    <property type="entry name" value="Endo/exonu/phosph_ase_sf"/>
</dbReference>
<dbReference type="EMBL" id="AVPK01000002">
    <property type="protein sequence ID" value="KGN38484.1"/>
    <property type="molecule type" value="Genomic_DNA"/>
</dbReference>
<keyword evidence="4" id="KW-1185">Reference proteome</keyword>
<sequence>MRIASYNTRDFLEDPYAAARVVRAIDPDVLCLQEVPRRLFSPQRVANFARDCGMFWSGRHRGSGGTTIFTSLRVDVVESRHHRLRVARLQRTRGFALARVAAPGREPIAVASVHLSLDAHERAEHARVILKSINVGGEVVLAGDLNEGDSGEAWKAFAGVMRLVSPTTPTYPASRPRRVLDVIFASPGLRPLPHVDVAIPEADLVAGSDHRPTWVDIALDEPTATQERAEAAAERASAAVTEEMVSEAEAESDVEAETGAEARTTP</sequence>
<evidence type="ECO:0000259" key="2">
    <source>
        <dbReference type="Pfam" id="PF03372"/>
    </source>
</evidence>
<feature type="compositionally biased region" description="Low complexity" evidence="1">
    <location>
        <begin position="234"/>
        <end position="243"/>
    </location>
</feature>
<name>A0A0A0JP18_9MICO</name>
<dbReference type="PANTHER" id="PTHR14859:SF15">
    <property type="entry name" value="ENDONUCLEASE_EXONUCLEASE_PHOSPHATASE DOMAIN-CONTAINING PROTEIN"/>
    <property type="match status" value="1"/>
</dbReference>
<comment type="caution">
    <text evidence="3">The sequence shown here is derived from an EMBL/GenBank/DDBJ whole genome shotgun (WGS) entry which is preliminary data.</text>
</comment>
<evidence type="ECO:0000313" key="3">
    <source>
        <dbReference type="EMBL" id="KGN38484.1"/>
    </source>
</evidence>
<dbReference type="GO" id="GO:0004519">
    <property type="term" value="F:endonuclease activity"/>
    <property type="evidence" value="ECO:0007669"/>
    <property type="project" value="UniProtKB-KW"/>
</dbReference>
<dbReference type="AlphaFoldDB" id="A0A0A0JP18"/>
<feature type="domain" description="Endonuclease/exonuclease/phosphatase" evidence="2">
    <location>
        <begin position="4"/>
        <end position="210"/>
    </location>
</feature>
<dbReference type="InterPro" id="IPR051916">
    <property type="entry name" value="GPI-anchor_lipid_remodeler"/>
</dbReference>
<dbReference type="GO" id="GO:0006506">
    <property type="term" value="P:GPI anchor biosynthetic process"/>
    <property type="evidence" value="ECO:0007669"/>
    <property type="project" value="TreeGrafter"/>
</dbReference>
<dbReference type="eggNOG" id="COG3568">
    <property type="taxonomic scope" value="Bacteria"/>
</dbReference>
<keyword evidence="3" id="KW-0378">Hydrolase</keyword>
<proteinExistence type="predicted"/>
<reference evidence="3 4" key="1">
    <citation type="submission" date="2013-08" db="EMBL/GenBank/DDBJ databases">
        <title>The genome sequence of Knoellia subterranea.</title>
        <authorList>
            <person name="Zhu W."/>
            <person name="Wang G."/>
        </authorList>
    </citation>
    <scope>NUCLEOTIDE SEQUENCE [LARGE SCALE GENOMIC DNA]</scope>
    <source>
        <strain evidence="3 4">KCTC 19937</strain>
    </source>
</reference>
<dbReference type="Proteomes" id="UP000030011">
    <property type="component" value="Unassembled WGS sequence"/>
</dbReference>
<dbReference type="GO" id="GO:0004527">
    <property type="term" value="F:exonuclease activity"/>
    <property type="evidence" value="ECO:0007669"/>
    <property type="project" value="UniProtKB-KW"/>
</dbReference>
<dbReference type="GO" id="GO:0016020">
    <property type="term" value="C:membrane"/>
    <property type="evidence" value="ECO:0007669"/>
    <property type="project" value="GOC"/>
</dbReference>
<gene>
    <name evidence="3" type="ORF">N803_07005</name>
</gene>
<dbReference type="Pfam" id="PF03372">
    <property type="entry name" value="Exo_endo_phos"/>
    <property type="match status" value="1"/>
</dbReference>
<dbReference type="Gene3D" id="3.60.10.10">
    <property type="entry name" value="Endonuclease/exonuclease/phosphatase"/>
    <property type="match status" value="1"/>
</dbReference>
<organism evidence="3 4">
    <name type="scientific">Knoellia subterranea KCTC 19937</name>
    <dbReference type="NCBI Taxonomy" id="1385521"/>
    <lineage>
        <taxon>Bacteria</taxon>
        <taxon>Bacillati</taxon>
        <taxon>Actinomycetota</taxon>
        <taxon>Actinomycetes</taxon>
        <taxon>Micrococcales</taxon>
        <taxon>Intrasporangiaceae</taxon>
        <taxon>Knoellia</taxon>
    </lineage>
</organism>
<evidence type="ECO:0000313" key="4">
    <source>
        <dbReference type="Proteomes" id="UP000030011"/>
    </source>
</evidence>
<protein>
    <submittedName>
        <fullName evidence="3">Endonuclease/exonuclease/phosphatase</fullName>
    </submittedName>
</protein>
<accession>A0A0A0JP18</accession>
<dbReference type="InterPro" id="IPR005135">
    <property type="entry name" value="Endo/exonuclease/phosphatase"/>
</dbReference>
<dbReference type="SUPFAM" id="SSF56219">
    <property type="entry name" value="DNase I-like"/>
    <property type="match status" value="1"/>
</dbReference>
<dbReference type="STRING" id="1385521.N803_07005"/>
<keyword evidence="3" id="KW-0255">Endonuclease</keyword>
<evidence type="ECO:0000256" key="1">
    <source>
        <dbReference type="SAM" id="MobiDB-lite"/>
    </source>
</evidence>
<feature type="region of interest" description="Disordered" evidence="1">
    <location>
        <begin position="225"/>
        <end position="266"/>
    </location>
</feature>